<dbReference type="EMBL" id="JBJUIK010000005">
    <property type="protein sequence ID" value="KAL3527960.1"/>
    <property type="molecule type" value="Genomic_DNA"/>
</dbReference>
<evidence type="ECO:0000313" key="2">
    <source>
        <dbReference type="Proteomes" id="UP001630127"/>
    </source>
</evidence>
<dbReference type="AlphaFoldDB" id="A0ABD3A848"/>
<proteinExistence type="predicted"/>
<comment type="caution">
    <text evidence="1">The sequence shown here is derived from an EMBL/GenBank/DDBJ whole genome shotgun (WGS) entry which is preliminary data.</text>
</comment>
<gene>
    <name evidence="1" type="ORF">ACH5RR_012616</name>
</gene>
<dbReference type="Proteomes" id="UP001630127">
    <property type="component" value="Unassembled WGS sequence"/>
</dbReference>
<keyword evidence="2" id="KW-1185">Reference proteome</keyword>
<reference evidence="1 2" key="1">
    <citation type="submission" date="2024-11" db="EMBL/GenBank/DDBJ databases">
        <title>A near-complete genome assembly of Cinchona calisaya.</title>
        <authorList>
            <person name="Lian D.C."/>
            <person name="Zhao X.W."/>
            <person name="Wei L."/>
        </authorList>
    </citation>
    <scope>NUCLEOTIDE SEQUENCE [LARGE SCALE GENOMIC DNA]</scope>
    <source>
        <tissue evidence="1">Nenye</tissue>
    </source>
</reference>
<organism evidence="1 2">
    <name type="scientific">Cinchona calisaya</name>
    <dbReference type="NCBI Taxonomy" id="153742"/>
    <lineage>
        <taxon>Eukaryota</taxon>
        <taxon>Viridiplantae</taxon>
        <taxon>Streptophyta</taxon>
        <taxon>Embryophyta</taxon>
        <taxon>Tracheophyta</taxon>
        <taxon>Spermatophyta</taxon>
        <taxon>Magnoliopsida</taxon>
        <taxon>eudicotyledons</taxon>
        <taxon>Gunneridae</taxon>
        <taxon>Pentapetalae</taxon>
        <taxon>asterids</taxon>
        <taxon>lamiids</taxon>
        <taxon>Gentianales</taxon>
        <taxon>Rubiaceae</taxon>
        <taxon>Cinchonoideae</taxon>
        <taxon>Cinchoneae</taxon>
        <taxon>Cinchona</taxon>
    </lineage>
</organism>
<accession>A0ABD3A848</accession>
<evidence type="ECO:0000313" key="1">
    <source>
        <dbReference type="EMBL" id="KAL3527960.1"/>
    </source>
</evidence>
<sequence length="114" mass="12766">MELVKSLASEIAATKGADDDFLDDENPTVTELPCEALESQIVGDFQMEDLLVVILVIWTKRMEEEGCLSYRVPNYGVRISIGTLEAIDISRTEHYYGKLGQYEALLSEDYGIDV</sequence>
<name>A0ABD3A848_9GENT</name>
<protein>
    <submittedName>
        <fullName evidence="1">Uncharacterized protein</fullName>
    </submittedName>
</protein>